<name>A0ABR2HV16_9EUKA</name>
<sequence>MISLNIKLHSFKILEEIINENDTIRVSITTVPDMQKQAQTFDFKKIDEANISFKINFVGITEKIIITLRKKTFMNKGPIFASAVLSRENMNIYNEFINFESKKIDLYEPIQQDNGKINNKSTESRKIIGHADIDFSLKDEFSKENYIIGNEFFKKYNKMNCLFINEFNNPI</sequence>
<keyword evidence="2" id="KW-1185">Reference proteome</keyword>
<comment type="caution">
    <text evidence="1">The sequence shown here is derived from an EMBL/GenBank/DDBJ whole genome shotgun (WGS) entry which is preliminary data.</text>
</comment>
<proteinExistence type="predicted"/>
<reference evidence="1 2" key="1">
    <citation type="submission" date="2024-04" db="EMBL/GenBank/DDBJ databases">
        <title>Tritrichomonas musculus Genome.</title>
        <authorList>
            <person name="Alves-Ferreira E."/>
            <person name="Grigg M."/>
            <person name="Lorenzi H."/>
            <person name="Galac M."/>
        </authorList>
    </citation>
    <scope>NUCLEOTIDE SEQUENCE [LARGE SCALE GENOMIC DNA]</scope>
    <source>
        <strain evidence="1 2">EAF2021</strain>
    </source>
</reference>
<protein>
    <submittedName>
        <fullName evidence="1">Uncharacterized protein</fullName>
    </submittedName>
</protein>
<evidence type="ECO:0000313" key="1">
    <source>
        <dbReference type="EMBL" id="KAK8852975.1"/>
    </source>
</evidence>
<accession>A0ABR2HV16</accession>
<dbReference type="Proteomes" id="UP001470230">
    <property type="component" value="Unassembled WGS sequence"/>
</dbReference>
<evidence type="ECO:0000313" key="2">
    <source>
        <dbReference type="Proteomes" id="UP001470230"/>
    </source>
</evidence>
<gene>
    <name evidence="1" type="ORF">M9Y10_017972</name>
</gene>
<organism evidence="1 2">
    <name type="scientific">Tritrichomonas musculus</name>
    <dbReference type="NCBI Taxonomy" id="1915356"/>
    <lineage>
        <taxon>Eukaryota</taxon>
        <taxon>Metamonada</taxon>
        <taxon>Parabasalia</taxon>
        <taxon>Tritrichomonadida</taxon>
        <taxon>Tritrichomonadidae</taxon>
        <taxon>Tritrichomonas</taxon>
    </lineage>
</organism>
<dbReference type="EMBL" id="JAPFFF010000023">
    <property type="protein sequence ID" value="KAK8852975.1"/>
    <property type="molecule type" value="Genomic_DNA"/>
</dbReference>